<dbReference type="OrthoDB" id="1493607at2"/>
<proteinExistence type="predicted"/>
<feature type="domain" description="HEPN" evidence="1">
    <location>
        <begin position="8"/>
        <end position="113"/>
    </location>
</feature>
<keyword evidence="3" id="KW-1185">Reference proteome</keyword>
<organism evidence="2 3">
    <name type="scientific">Paludisphaera borealis</name>
    <dbReference type="NCBI Taxonomy" id="1387353"/>
    <lineage>
        <taxon>Bacteria</taxon>
        <taxon>Pseudomonadati</taxon>
        <taxon>Planctomycetota</taxon>
        <taxon>Planctomycetia</taxon>
        <taxon>Isosphaerales</taxon>
        <taxon>Isosphaeraceae</taxon>
        <taxon>Paludisphaera</taxon>
    </lineage>
</organism>
<evidence type="ECO:0000259" key="1">
    <source>
        <dbReference type="Pfam" id="PF05168"/>
    </source>
</evidence>
<evidence type="ECO:0000313" key="3">
    <source>
        <dbReference type="Proteomes" id="UP000186309"/>
    </source>
</evidence>
<protein>
    <recommendedName>
        <fullName evidence="1">HEPN domain-containing protein</fullName>
    </recommendedName>
</protein>
<dbReference type="Pfam" id="PF05168">
    <property type="entry name" value="HEPN"/>
    <property type="match status" value="1"/>
</dbReference>
<gene>
    <name evidence="2" type="ORF">BSF38_01093</name>
</gene>
<dbReference type="SUPFAM" id="SSF81593">
    <property type="entry name" value="Nucleotidyltransferase substrate binding subunit/domain"/>
    <property type="match status" value="1"/>
</dbReference>
<accession>A0A1U7CL47</accession>
<dbReference type="STRING" id="1387353.BSF38_01093"/>
<evidence type="ECO:0000313" key="2">
    <source>
        <dbReference type="EMBL" id="APW59664.1"/>
    </source>
</evidence>
<dbReference type="Proteomes" id="UP000186309">
    <property type="component" value="Chromosome"/>
</dbReference>
<name>A0A1U7CL47_9BACT</name>
<reference evidence="3" key="1">
    <citation type="submission" date="2016-12" db="EMBL/GenBank/DDBJ databases">
        <title>Comparative genomics of four Isosphaeraceae planctomycetes: a common pool of plasmids and glycoside hydrolase genes.</title>
        <authorList>
            <person name="Ivanova A."/>
        </authorList>
    </citation>
    <scope>NUCLEOTIDE SEQUENCE [LARGE SCALE GENOMIC DNA]</scope>
    <source>
        <strain evidence="3">PX4</strain>
    </source>
</reference>
<dbReference type="EMBL" id="CP019082">
    <property type="protein sequence ID" value="APW59664.1"/>
    <property type="molecule type" value="Genomic_DNA"/>
</dbReference>
<dbReference type="AlphaFoldDB" id="A0A1U7CL47"/>
<dbReference type="RefSeq" id="WP_076343813.1">
    <property type="nucleotide sequence ID" value="NZ_CP019082.1"/>
</dbReference>
<sequence length="138" mass="15945">MNRLDLQQLAEDRIADAQALLDAGRWSAAYYLAGYAVECALKACVAKQTNLHDFPDKDRTHRAYTHSLVGLVTLALLNEDLHTTQRDANPSLYRYWQFVKDWSEQARYEQLSEDKARRLFLAITDSDSGVLPWIKKNW</sequence>
<dbReference type="InterPro" id="IPR007842">
    <property type="entry name" value="HEPN_dom"/>
</dbReference>
<dbReference type="Gene3D" id="1.20.120.330">
    <property type="entry name" value="Nucleotidyltransferases domain 2"/>
    <property type="match status" value="1"/>
</dbReference>
<dbReference type="KEGG" id="pbor:BSF38_01093"/>